<gene>
    <name evidence="2" type="ORF">Vafri_3539</name>
</gene>
<feature type="compositionally biased region" description="Basic and acidic residues" evidence="1">
    <location>
        <begin position="58"/>
        <end position="81"/>
    </location>
</feature>
<evidence type="ECO:0000313" key="2">
    <source>
        <dbReference type="EMBL" id="GIL46562.1"/>
    </source>
</evidence>
<dbReference type="AlphaFoldDB" id="A0A8J4AS65"/>
<name>A0A8J4AS65_9CHLO</name>
<dbReference type="Proteomes" id="UP000747399">
    <property type="component" value="Unassembled WGS sequence"/>
</dbReference>
<keyword evidence="3" id="KW-1185">Reference proteome</keyword>
<protein>
    <submittedName>
        <fullName evidence="2">Uncharacterized protein</fullName>
    </submittedName>
</protein>
<organism evidence="2 3">
    <name type="scientific">Volvox africanus</name>
    <dbReference type="NCBI Taxonomy" id="51714"/>
    <lineage>
        <taxon>Eukaryota</taxon>
        <taxon>Viridiplantae</taxon>
        <taxon>Chlorophyta</taxon>
        <taxon>core chlorophytes</taxon>
        <taxon>Chlorophyceae</taxon>
        <taxon>CS clade</taxon>
        <taxon>Chlamydomonadales</taxon>
        <taxon>Volvocaceae</taxon>
        <taxon>Volvox</taxon>
    </lineage>
</organism>
<accession>A0A8J4AS65</accession>
<sequence>MDCAARTPTASPAGAIDRMNLSIISWENVAASTLLRPLRQVAACSLPGGCATCIEVERKSTSDQGRSKDTANNHTHPEYTRKKYSGVGRQGFRIGLTPDQHQHVAPAARVDL</sequence>
<dbReference type="EMBL" id="BNCO01000004">
    <property type="protein sequence ID" value="GIL46562.1"/>
    <property type="molecule type" value="Genomic_DNA"/>
</dbReference>
<feature type="region of interest" description="Disordered" evidence="1">
    <location>
        <begin position="58"/>
        <end position="112"/>
    </location>
</feature>
<proteinExistence type="predicted"/>
<comment type="caution">
    <text evidence="2">The sequence shown here is derived from an EMBL/GenBank/DDBJ whole genome shotgun (WGS) entry which is preliminary data.</text>
</comment>
<evidence type="ECO:0000256" key="1">
    <source>
        <dbReference type="SAM" id="MobiDB-lite"/>
    </source>
</evidence>
<evidence type="ECO:0000313" key="3">
    <source>
        <dbReference type="Proteomes" id="UP000747399"/>
    </source>
</evidence>
<reference evidence="2" key="1">
    <citation type="journal article" date="2021" name="Proc. Natl. Acad. Sci. U.S.A.">
        <title>Three genomes in the algal genus Volvox reveal the fate of a haploid sex-determining region after a transition to homothallism.</title>
        <authorList>
            <person name="Yamamoto K."/>
            <person name="Hamaji T."/>
            <person name="Kawai-Toyooka H."/>
            <person name="Matsuzaki R."/>
            <person name="Takahashi F."/>
            <person name="Nishimura Y."/>
            <person name="Kawachi M."/>
            <person name="Noguchi H."/>
            <person name="Minakuchi Y."/>
            <person name="Umen J.G."/>
            <person name="Toyoda A."/>
            <person name="Nozaki H."/>
        </authorList>
    </citation>
    <scope>NUCLEOTIDE SEQUENCE</scope>
    <source>
        <strain evidence="2">NIES-3780</strain>
    </source>
</reference>